<keyword evidence="2" id="KW-1185">Reference proteome</keyword>
<dbReference type="EMBL" id="JAJJMB010000289">
    <property type="protein sequence ID" value="KAI3962600.1"/>
    <property type="molecule type" value="Genomic_DNA"/>
</dbReference>
<reference evidence="1" key="1">
    <citation type="submission" date="2022-04" db="EMBL/GenBank/DDBJ databases">
        <title>A functionally conserved STORR gene fusion in Papaver species that diverged 16.8 million years ago.</title>
        <authorList>
            <person name="Catania T."/>
        </authorList>
    </citation>
    <scope>NUCLEOTIDE SEQUENCE</scope>
    <source>
        <strain evidence="1">S-188037</strain>
    </source>
</reference>
<organism evidence="1 2">
    <name type="scientific">Papaver atlanticum</name>
    <dbReference type="NCBI Taxonomy" id="357466"/>
    <lineage>
        <taxon>Eukaryota</taxon>
        <taxon>Viridiplantae</taxon>
        <taxon>Streptophyta</taxon>
        <taxon>Embryophyta</taxon>
        <taxon>Tracheophyta</taxon>
        <taxon>Spermatophyta</taxon>
        <taxon>Magnoliopsida</taxon>
        <taxon>Ranunculales</taxon>
        <taxon>Papaveraceae</taxon>
        <taxon>Papaveroideae</taxon>
        <taxon>Papaver</taxon>
    </lineage>
</organism>
<proteinExistence type="predicted"/>
<protein>
    <submittedName>
        <fullName evidence="1">Uncharacterized protein</fullName>
    </submittedName>
</protein>
<gene>
    <name evidence="1" type="ORF">MKW98_008467</name>
</gene>
<name>A0AAD4TIQ3_9MAGN</name>
<evidence type="ECO:0000313" key="2">
    <source>
        <dbReference type="Proteomes" id="UP001202328"/>
    </source>
</evidence>
<evidence type="ECO:0000313" key="1">
    <source>
        <dbReference type="EMBL" id="KAI3962600.1"/>
    </source>
</evidence>
<accession>A0AAD4TIQ3</accession>
<dbReference type="Proteomes" id="UP001202328">
    <property type="component" value="Unassembled WGS sequence"/>
</dbReference>
<sequence>MDGTRRFIIACVFICTLVASNTLMCTASKNLKSSKLLYFRSLGRCSADNDQPGQPMVCACG</sequence>
<dbReference type="AlphaFoldDB" id="A0AAD4TIQ3"/>
<comment type="caution">
    <text evidence="1">The sequence shown here is derived from an EMBL/GenBank/DDBJ whole genome shotgun (WGS) entry which is preliminary data.</text>
</comment>